<dbReference type="InterPro" id="IPR036390">
    <property type="entry name" value="WH_DNA-bd_sf"/>
</dbReference>
<feature type="domain" description="HTH gntR-type" evidence="5">
    <location>
        <begin position="42"/>
        <end position="109"/>
    </location>
</feature>
<dbReference type="Pfam" id="PF00392">
    <property type="entry name" value="GntR"/>
    <property type="match status" value="2"/>
</dbReference>
<gene>
    <name evidence="6" type="ORF">EDC64_101253</name>
</gene>
<dbReference type="Pfam" id="PF07729">
    <property type="entry name" value="FCD"/>
    <property type="match status" value="1"/>
</dbReference>
<comment type="caution">
    <text evidence="6">The sequence shown here is derived from an EMBL/GenBank/DDBJ whole genome shotgun (WGS) entry which is preliminary data.</text>
</comment>
<keyword evidence="1" id="KW-0805">Transcription regulation</keyword>
<dbReference type="AlphaFoldDB" id="A0A4R3M3C4"/>
<dbReference type="RefSeq" id="WP_207915861.1">
    <property type="nucleotide sequence ID" value="NZ_SMAI01000001.1"/>
</dbReference>
<keyword evidence="2" id="KW-0238">DNA-binding</keyword>
<protein>
    <submittedName>
        <fullName evidence="6">GntR family transcriptional regulator</fullName>
    </submittedName>
</protein>
<dbReference type="SMART" id="SM00895">
    <property type="entry name" value="FCD"/>
    <property type="match status" value="1"/>
</dbReference>
<accession>A0A4R3M3C4</accession>
<feature type="region of interest" description="Disordered" evidence="4">
    <location>
        <begin position="1"/>
        <end position="37"/>
    </location>
</feature>
<sequence length="358" mass="38419">MDRPTPAAAGPQKSAGPQESAGPQDSAGGLEESGPAMTGAAPRLYERARRILAARIAEGALAPGSRLLESHVAEQFGISRAPARQALERLAAQGLLERGEGHGYRVVAAAASAVRTAAGDGGEAPVHLAAEPTWARIYKEVEQEIVARTGFCAWRVVENHLAAFYGVSRTVAREVVARLQQRGIVKKDGRLRWYAPALTPGYVGELYEMRALLEPVALAGAAGHLPEGAVAALTGNLEAALARAADLEGPDLSALETELHVALLGHCGNRTLMEAVTYYQSMLVAHTFLYRWAPRFYATEPFLEEHLTVAHPLAAGRVTEAGEALRVHLRNSHDRAVHRIAVVRRDFRPAPLPYLEAL</sequence>
<organism evidence="6 7">
    <name type="scientific">Aquabacter spiritensis</name>
    <dbReference type="NCBI Taxonomy" id="933073"/>
    <lineage>
        <taxon>Bacteria</taxon>
        <taxon>Pseudomonadati</taxon>
        <taxon>Pseudomonadota</taxon>
        <taxon>Alphaproteobacteria</taxon>
        <taxon>Hyphomicrobiales</taxon>
        <taxon>Xanthobacteraceae</taxon>
        <taxon>Aquabacter</taxon>
    </lineage>
</organism>
<dbReference type="InterPro" id="IPR008920">
    <property type="entry name" value="TF_FadR/GntR_C"/>
</dbReference>
<dbReference type="CDD" id="cd07377">
    <property type="entry name" value="WHTH_GntR"/>
    <property type="match status" value="1"/>
</dbReference>
<evidence type="ECO:0000256" key="1">
    <source>
        <dbReference type="ARBA" id="ARBA00023015"/>
    </source>
</evidence>
<proteinExistence type="predicted"/>
<dbReference type="SUPFAM" id="SSF48008">
    <property type="entry name" value="GntR ligand-binding domain-like"/>
    <property type="match status" value="1"/>
</dbReference>
<evidence type="ECO:0000313" key="6">
    <source>
        <dbReference type="EMBL" id="TCT07734.1"/>
    </source>
</evidence>
<dbReference type="InterPro" id="IPR036388">
    <property type="entry name" value="WH-like_DNA-bd_sf"/>
</dbReference>
<dbReference type="Gene3D" id="1.20.120.530">
    <property type="entry name" value="GntR ligand-binding domain-like"/>
    <property type="match status" value="1"/>
</dbReference>
<evidence type="ECO:0000256" key="3">
    <source>
        <dbReference type="ARBA" id="ARBA00023163"/>
    </source>
</evidence>
<dbReference type="GO" id="GO:0003677">
    <property type="term" value="F:DNA binding"/>
    <property type="evidence" value="ECO:0007669"/>
    <property type="project" value="UniProtKB-KW"/>
</dbReference>
<dbReference type="Gene3D" id="1.10.10.10">
    <property type="entry name" value="Winged helix-like DNA-binding domain superfamily/Winged helix DNA-binding domain"/>
    <property type="match status" value="2"/>
</dbReference>
<dbReference type="Proteomes" id="UP000294664">
    <property type="component" value="Unassembled WGS sequence"/>
</dbReference>
<evidence type="ECO:0000256" key="2">
    <source>
        <dbReference type="ARBA" id="ARBA00023125"/>
    </source>
</evidence>
<evidence type="ECO:0000259" key="5">
    <source>
        <dbReference type="PROSITE" id="PS50949"/>
    </source>
</evidence>
<dbReference type="PROSITE" id="PS50949">
    <property type="entry name" value="HTH_GNTR"/>
    <property type="match status" value="1"/>
</dbReference>
<dbReference type="InterPro" id="IPR000524">
    <property type="entry name" value="Tscrpt_reg_HTH_GntR"/>
</dbReference>
<keyword evidence="7" id="KW-1185">Reference proteome</keyword>
<dbReference type="SUPFAM" id="SSF46785">
    <property type="entry name" value="Winged helix' DNA-binding domain"/>
    <property type="match status" value="2"/>
</dbReference>
<dbReference type="PRINTS" id="PR00035">
    <property type="entry name" value="HTHGNTR"/>
</dbReference>
<keyword evidence="3" id="KW-0804">Transcription</keyword>
<dbReference type="PANTHER" id="PTHR43537">
    <property type="entry name" value="TRANSCRIPTIONAL REGULATOR, GNTR FAMILY"/>
    <property type="match status" value="1"/>
</dbReference>
<dbReference type="SMART" id="SM00345">
    <property type="entry name" value="HTH_GNTR"/>
    <property type="match status" value="2"/>
</dbReference>
<dbReference type="GO" id="GO:0003700">
    <property type="term" value="F:DNA-binding transcription factor activity"/>
    <property type="evidence" value="ECO:0007669"/>
    <property type="project" value="InterPro"/>
</dbReference>
<evidence type="ECO:0000313" key="7">
    <source>
        <dbReference type="Proteomes" id="UP000294664"/>
    </source>
</evidence>
<reference evidence="6 7" key="1">
    <citation type="submission" date="2019-03" db="EMBL/GenBank/DDBJ databases">
        <title>Genomic Encyclopedia of Type Strains, Phase IV (KMG-IV): sequencing the most valuable type-strain genomes for metagenomic binning, comparative biology and taxonomic classification.</title>
        <authorList>
            <person name="Goeker M."/>
        </authorList>
    </citation>
    <scope>NUCLEOTIDE SEQUENCE [LARGE SCALE GENOMIC DNA]</scope>
    <source>
        <strain evidence="6 7">DSM 9035</strain>
    </source>
</reference>
<evidence type="ECO:0000256" key="4">
    <source>
        <dbReference type="SAM" id="MobiDB-lite"/>
    </source>
</evidence>
<dbReference type="EMBL" id="SMAI01000001">
    <property type="protein sequence ID" value="TCT07734.1"/>
    <property type="molecule type" value="Genomic_DNA"/>
</dbReference>
<dbReference type="PANTHER" id="PTHR43537:SF44">
    <property type="entry name" value="GNTR FAMILY REGULATORY PROTEIN"/>
    <property type="match status" value="1"/>
</dbReference>
<name>A0A4R3M3C4_9HYPH</name>
<dbReference type="InterPro" id="IPR011711">
    <property type="entry name" value="GntR_C"/>
</dbReference>